<feature type="chain" id="PRO_5023817544" evidence="3">
    <location>
        <begin position="20"/>
        <end position="1124"/>
    </location>
</feature>
<comment type="caution">
    <text evidence="4">The sequence shown here is derived from an EMBL/GenBank/DDBJ whole genome shotgun (WGS) entry which is preliminary data.</text>
</comment>
<accession>A0A5K1U5P2</accession>
<dbReference type="Proteomes" id="UP000078387">
    <property type="component" value="Unassembled WGS sequence"/>
</dbReference>
<feature type="transmembrane region" description="Helical" evidence="2">
    <location>
        <begin position="747"/>
        <end position="767"/>
    </location>
</feature>
<evidence type="ECO:0000256" key="2">
    <source>
        <dbReference type="SAM" id="Phobius"/>
    </source>
</evidence>
<dbReference type="VEuPathDB" id="AmoebaDB:EHI5A_036350"/>
<feature type="compositionally biased region" description="Basic and acidic residues" evidence="1">
    <location>
        <begin position="582"/>
        <end position="596"/>
    </location>
</feature>
<dbReference type="PANTHER" id="PTHR34730">
    <property type="entry name" value="UNNAMED PRODUCT"/>
    <property type="match status" value="1"/>
</dbReference>
<feature type="transmembrane region" description="Helical" evidence="2">
    <location>
        <begin position="713"/>
        <end position="735"/>
    </location>
</feature>
<dbReference type="InterPro" id="IPR007498">
    <property type="entry name" value="PqiA-like"/>
</dbReference>
<dbReference type="Pfam" id="PF04403">
    <property type="entry name" value="PqiA"/>
    <property type="match status" value="2"/>
</dbReference>
<feature type="transmembrane region" description="Helical" evidence="2">
    <location>
        <begin position="538"/>
        <end position="564"/>
    </location>
</feature>
<evidence type="ECO:0000313" key="5">
    <source>
        <dbReference type="Proteomes" id="UP000078387"/>
    </source>
</evidence>
<keyword evidence="3" id="KW-0732">Signal</keyword>
<proteinExistence type="predicted"/>
<feature type="region of interest" description="Disordered" evidence="1">
    <location>
        <begin position="1063"/>
        <end position="1124"/>
    </location>
</feature>
<keyword evidence="2" id="KW-0812">Transmembrane</keyword>
<dbReference type="EMBL" id="BDEQ01000001">
    <property type="protein sequence ID" value="GAT96997.1"/>
    <property type="molecule type" value="Genomic_DNA"/>
</dbReference>
<evidence type="ECO:0000313" key="4">
    <source>
        <dbReference type="EMBL" id="GAT96997.1"/>
    </source>
</evidence>
<dbReference type="VEuPathDB" id="AmoebaDB:EHI7A_020550"/>
<feature type="transmembrane region" description="Helical" evidence="2">
    <location>
        <begin position="913"/>
        <end position="936"/>
    </location>
</feature>
<feature type="region of interest" description="Disordered" evidence="1">
    <location>
        <begin position="575"/>
        <end position="596"/>
    </location>
</feature>
<dbReference type="PANTHER" id="PTHR34730:SF1">
    <property type="entry name" value="PARAQUAT-INDUCIBLE PROTEIN A"/>
    <property type="match status" value="1"/>
</dbReference>
<dbReference type="AlphaFoldDB" id="A0A5K1U5P2"/>
<dbReference type="VEuPathDB" id="AmoebaDB:KM1_272930"/>
<dbReference type="VEuPathDB" id="AmoebaDB:EHI8A_015660"/>
<feature type="compositionally biased region" description="Basic and acidic residues" evidence="1">
    <location>
        <begin position="1072"/>
        <end position="1095"/>
    </location>
</feature>
<name>A0A5K1U5P2_ENTHI</name>
<organism evidence="4 5">
    <name type="scientific">Entamoeba histolytica</name>
    <dbReference type="NCBI Taxonomy" id="5759"/>
    <lineage>
        <taxon>Eukaryota</taxon>
        <taxon>Amoebozoa</taxon>
        <taxon>Evosea</taxon>
        <taxon>Archamoebae</taxon>
        <taxon>Mastigamoebida</taxon>
        <taxon>Entamoebidae</taxon>
        <taxon>Entamoeba</taxon>
    </lineage>
</organism>
<reference evidence="4 5" key="1">
    <citation type="submission" date="2016-05" db="EMBL/GenBank/DDBJ databases">
        <title>First whole genome sequencing of Entamoeba histolytica HM1:IMSS-clone-6.</title>
        <authorList>
            <person name="Mukherjee Avik.K."/>
            <person name="Izumyama S."/>
            <person name="Nakada-Tsukui K."/>
            <person name="Nozaki T."/>
        </authorList>
    </citation>
    <scope>NUCLEOTIDE SEQUENCE [LARGE SCALE GENOMIC DNA]</scope>
    <source>
        <strain evidence="4 5">HM1:IMSS clone 6</strain>
    </source>
</reference>
<feature type="transmembrane region" description="Helical" evidence="2">
    <location>
        <begin position="787"/>
        <end position="813"/>
    </location>
</feature>
<keyword evidence="2" id="KW-1133">Transmembrane helix</keyword>
<feature type="transmembrane region" description="Helical" evidence="2">
    <location>
        <begin position="632"/>
        <end position="650"/>
    </location>
</feature>
<sequence length="1124" mass="125732">MVASFFIIVLLLFTHQSFAQLYQGEHCDLGCLLKKLNLTIELGRNDACASDIGTAQMCFKSININSIELGELTTTEDNVTNPQSLTVNVGVNSIYAKAVFWLYKDTDAEVGEMEFVVKNIKVSITLDFETEEYLGYNIVKKVFTKITVYDGISFENVVCTCYDGGFFTDHTCWWIKTTVDIANGLLDTIVPKVLESQMSNIEESVNTALTDLFVNVNDNYIKPYIGNLDPQYIPVPEGMMNITESSMFDMISWATTYLLGGNTSLGLNNLINRFTQNTGNIVVGSNNNDTFSELSPLIVELLTFNDIDLGDLNATLDLGITFFNISGLNTCSKMEFFEPLRNTIDPATNQSICNTLDTCDQQLKLSSALDRLEINITFALNITSNSTTLDMEGEVLHEEGNLYIKVTDNYMEGRVQVAIPEGQFEEYSNNQCTNITCWLALFQNGTGIPYLQFNTSLDSLHLNAGSPDATSDLDRGVQSLINSVADVFINRYKAVIPVFLNGLVNNLGTGFINDYLNDNLNATCEENPDPEVKEYKPVIVASTISIAVVLSIILCAIAIIVLVVKWRFGKNHEESSVTTTGESKESDSSSEGEKEKKPFLQRLKSFPLWFCKQWLRTDEKGASLFLHPRVNIVIRVIMPFLILLNIALFITSNTGTGATVNAYISIGSGQVITMPVSDFGLMNSVEDMWTAGVYPLAVLIMVFSGIWPYTKLVILLFTWFMPSTLVVPKVRGIILKVLDALGKWSMLDSYVMVLMIVAFYFDIPLPIRHPESINDPVKINLYVYPAYGFVTLMLGTIASLIMSHVVVGVHNVVLHDKQSNHGEDGHKWRPLFFYCRFLVTKIIVPIFLFISFVLLVVGMFLISFSFDFLGLAGWALAILGQSPRREFSVVDLGTQLPGATREPNSFAVRITQIVYFMTIIVLPILHMISLFVLWFAPLQRRFQSFLYHCCEVLYAWSCIDVFVVSVIAAIVELSQFASFMVEPYCAAKIPQLGASIDDIVAEFFGEEELINGHETCFEVKANLEGGCWLLFVAVIIYTVCSIAIMKITKRCLAKRLPTEEERAVMNGTQIEMAEKQEEDKEDKDNTNKTEEKKESDDNDSYSPQESEEENTSSESMKIEEASDE</sequence>
<protein>
    <submittedName>
        <fullName evidence="4">Uncharacterized protein</fullName>
    </submittedName>
</protein>
<evidence type="ECO:0000256" key="3">
    <source>
        <dbReference type="SAM" id="SignalP"/>
    </source>
</evidence>
<gene>
    <name evidence="4" type="ORF">CL6EHI_082540</name>
</gene>
<feature type="transmembrane region" description="Helical" evidence="2">
    <location>
        <begin position="833"/>
        <end position="866"/>
    </location>
</feature>
<dbReference type="VEuPathDB" id="AmoebaDB:KM1_061900"/>
<feature type="transmembrane region" description="Helical" evidence="2">
    <location>
        <begin position="1028"/>
        <end position="1045"/>
    </location>
</feature>
<dbReference type="VEuPathDB" id="AmoebaDB:EHI_082540"/>
<feature type="signal peptide" evidence="3">
    <location>
        <begin position="1"/>
        <end position="19"/>
    </location>
</feature>
<evidence type="ECO:0000256" key="1">
    <source>
        <dbReference type="SAM" id="MobiDB-lite"/>
    </source>
</evidence>
<keyword evidence="2" id="KW-0472">Membrane</keyword>
<feature type="transmembrane region" description="Helical" evidence="2">
    <location>
        <begin position="945"/>
        <end position="971"/>
    </location>
</feature>
<dbReference type="OMA" id="MHENCIE"/>
<feature type="transmembrane region" description="Helical" evidence="2">
    <location>
        <begin position="688"/>
        <end position="707"/>
    </location>
</feature>